<dbReference type="AlphaFoldDB" id="K9ZRB2"/>
<proteinExistence type="predicted"/>
<keyword evidence="1" id="KW-0614">Plasmid</keyword>
<dbReference type="Proteomes" id="UP000010474">
    <property type="component" value="Plasmid pANACY.03"/>
</dbReference>
<dbReference type="HOGENOM" id="CLU_658324_0_0_3"/>
<name>K9ZRB2_ANACC</name>
<geneLocation type="plasmid" evidence="1 2">
    <name>pANACY.03</name>
</geneLocation>
<organism evidence="1 2">
    <name type="scientific">Anabaena cylindrica (strain ATCC 27899 / PCC 7122)</name>
    <dbReference type="NCBI Taxonomy" id="272123"/>
    <lineage>
        <taxon>Bacteria</taxon>
        <taxon>Bacillati</taxon>
        <taxon>Cyanobacteriota</taxon>
        <taxon>Cyanophyceae</taxon>
        <taxon>Nostocales</taxon>
        <taxon>Nostocaceae</taxon>
        <taxon>Anabaena</taxon>
    </lineage>
</organism>
<dbReference type="EMBL" id="CP003662">
    <property type="protein sequence ID" value="AFZ61309.1"/>
    <property type="molecule type" value="Genomic_DNA"/>
</dbReference>
<evidence type="ECO:0000313" key="2">
    <source>
        <dbReference type="Proteomes" id="UP000010474"/>
    </source>
</evidence>
<gene>
    <name evidence="1" type="ordered locus">Anacy_6031</name>
</gene>
<dbReference type="KEGG" id="acy:Anacy_6031"/>
<keyword evidence="2" id="KW-1185">Reference proteome</keyword>
<evidence type="ECO:0000313" key="1">
    <source>
        <dbReference type="EMBL" id="AFZ61309.1"/>
    </source>
</evidence>
<protein>
    <submittedName>
        <fullName evidence="1">Uncharacterized protein</fullName>
    </submittedName>
</protein>
<dbReference type="RefSeq" id="WP_015217775.1">
    <property type="nucleotide sequence ID" value="NC_019773.1"/>
</dbReference>
<dbReference type="PATRIC" id="fig|272123.3.peg.6552"/>
<accession>K9ZRB2</accession>
<reference evidence="2" key="1">
    <citation type="journal article" date="2013" name="Proc. Natl. Acad. Sci. U.S.A.">
        <title>Improving the coverage of the cyanobacterial phylum using diversity-driven genome sequencing.</title>
        <authorList>
            <person name="Shih P.M."/>
            <person name="Wu D."/>
            <person name="Latifi A."/>
            <person name="Axen S.D."/>
            <person name="Fewer D.P."/>
            <person name="Talla E."/>
            <person name="Calteau A."/>
            <person name="Cai F."/>
            <person name="Tandeau de Marsac N."/>
            <person name="Rippka R."/>
            <person name="Herdman M."/>
            <person name="Sivonen K."/>
            <person name="Coursin T."/>
            <person name="Laurent T."/>
            <person name="Goodwin L."/>
            <person name="Nolan M."/>
            <person name="Davenport K.W."/>
            <person name="Han C.S."/>
            <person name="Rubin E.M."/>
            <person name="Eisen J.A."/>
            <person name="Woyke T."/>
            <person name="Gugger M."/>
            <person name="Kerfeld C.A."/>
        </authorList>
    </citation>
    <scope>NUCLEOTIDE SEQUENCE [LARGE SCALE GENOMIC DNA]</scope>
    <source>
        <strain evidence="2">ATCC 27899 / PCC 7122</strain>
    </source>
</reference>
<sequence length="417" mass="47514">MTKNIEGIANKIGIYAPQGQISIENLILEQGVSQRTSVESEKTLHTAFIDQARDIHPSKGIGVSRIRKNIFLDVFDPDSRLTLGISKDLNAREHYGLLAKTLNVSVFLCDDFVILPPAFLLECPLVFKLLKSTSVFMEEGLIRLPIRDRSFSDFYEKKLEEYSEVVENYPTMFSKMGIQAVNWVKKYSHSRIERNAKIGQELAQIWAEGPDTNPYWKKHISLIPSEILEVVRQLPLNLHGRGKAITWGLVAKEIPYNQTGMPVRVTQKLIQNGYIALYLDEYDLKVVSNLPFSQDSFGHGLNNLPYDYEALRAALKPLNLFDLILNLLPEELLLLRYLAGYSRFIDVFDRIAYECESVSQIRKYFAIAASNCSSKIQQSKLDLEKINKERLNLRSHVSQEIVYLIDAILLEASLALS</sequence>